<sequence>MSKPDLMPLAEEERADLLALLRELTPAQWEAQSLCTEWRIRDVATHVVSYDELSKAATVATFVRGGLRIGKVNDIALSRYRGLDPAGIIDLVARNQRPNGLPSGFMGGIALTDGTIHHQDIRRALGLPRVIPEHRLVSVLSFWLGAPTLPSKGNAKGLRLVATDVDWTAGDGPEVTGPGEAILMAAAGRTEALDDLSGDGLVMLRKRVGRR</sequence>
<dbReference type="Gene3D" id="1.20.120.450">
    <property type="entry name" value="dinb family like domain"/>
    <property type="match status" value="1"/>
</dbReference>
<gene>
    <name evidence="2" type="ORF">GCM10022204_36190</name>
</gene>
<dbReference type="SUPFAM" id="SSF109854">
    <property type="entry name" value="DinB/YfiT-like putative metalloenzymes"/>
    <property type="match status" value="1"/>
</dbReference>
<dbReference type="EMBL" id="BAAAYX010000018">
    <property type="protein sequence ID" value="GAA3713858.1"/>
    <property type="molecule type" value="Genomic_DNA"/>
</dbReference>
<comment type="caution">
    <text evidence="2">The sequence shown here is derived from an EMBL/GenBank/DDBJ whole genome shotgun (WGS) entry which is preliminary data.</text>
</comment>
<feature type="domain" description="Mycothiol-dependent maleylpyruvate isomerase metal-binding" evidence="1">
    <location>
        <begin position="11"/>
        <end position="94"/>
    </location>
</feature>
<dbReference type="NCBIfam" id="TIGR03083">
    <property type="entry name" value="maleylpyruvate isomerase family mycothiol-dependent enzyme"/>
    <property type="match status" value="1"/>
</dbReference>
<keyword evidence="3" id="KW-1185">Reference proteome</keyword>
<dbReference type="Proteomes" id="UP001500051">
    <property type="component" value="Unassembled WGS sequence"/>
</dbReference>
<proteinExistence type="predicted"/>
<reference evidence="3" key="1">
    <citation type="journal article" date="2019" name="Int. J. Syst. Evol. Microbiol.">
        <title>The Global Catalogue of Microorganisms (GCM) 10K type strain sequencing project: providing services to taxonomists for standard genome sequencing and annotation.</title>
        <authorList>
            <consortium name="The Broad Institute Genomics Platform"/>
            <consortium name="The Broad Institute Genome Sequencing Center for Infectious Disease"/>
            <person name="Wu L."/>
            <person name="Ma J."/>
        </authorList>
    </citation>
    <scope>NUCLEOTIDE SEQUENCE [LARGE SCALE GENOMIC DNA]</scope>
    <source>
        <strain evidence="3">JCM 16548</strain>
    </source>
</reference>
<dbReference type="InterPro" id="IPR024344">
    <property type="entry name" value="MDMPI_metal-binding"/>
</dbReference>
<protein>
    <submittedName>
        <fullName evidence="2">Maleylpyruvate isomerase family mycothiol-dependent enzyme</fullName>
    </submittedName>
</protein>
<evidence type="ECO:0000313" key="2">
    <source>
        <dbReference type="EMBL" id="GAA3713858.1"/>
    </source>
</evidence>
<organism evidence="2 3">
    <name type="scientific">Microlunatus aurantiacus</name>
    <dbReference type="NCBI Taxonomy" id="446786"/>
    <lineage>
        <taxon>Bacteria</taxon>
        <taxon>Bacillati</taxon>
        <taxon>Actinomycetota</taxon>
        <taxon>Actinomycetes</taxon>
        <taxon>Propionibacteriales</taxon>
        <taxon>Propionibacteriaceae</taxon>
        <taxon>Microlunatus</taxon>
    </lineage>
</organism>
<accession>A0ABP7E448</accession>
<keyword evidence="2" id="KW-0413">Isomerase</keyword>
<dbReference type="InterPro" id="IPR034660">
    <property type="entry name" value="DinB/YfiT-like"/>
</dbReference>
<name>A0ABP7E448_9ACTN</name>
<dbReference type="GO" id="GO:0016853">
    <property type="term" value="F:isomerase activity"/>
    <property type="evidence" value="ECO:0007669"/>
    <property type="project" value="UniProtKB-KW"/>
</dbReference>
<evidence type="ECO:0000313" key="3">
    <source>
        <dbReference type="Proteomes" id="UP001500051"/>
    </source>
</evidence>
<dbReference type="Pfam" id="PF11716">
    <property type="entry name" value="MDMPI_N"/>
    <property type="match status" value="1"/>
</dbReference>
<dbReference type="InterPro" id="IPR017517">
    <property type="entry name" value="Maleyloyr_isom"/>
</dbReference>
<dbReference type="RefSeq" id="WP_344813861.1">
    <property type="nucleotide sequence ID" value="NZ_BAAAYX010000018.1"/>
</dbReference>
<evidence type="ECO:0000259" key="1">
    <source>
        <dbReference type="Pfam" id="PF11716"/>
    </source>
</evidence>